<proteinExistence type="predicted"/>
<comment type="caution">
    <text evidence="1">The sequence shown here is derived from an EMBL/GenBank/DDBJ whole genome shotgun (WGS) entry which is preliminary data.</text>
</comment>
<evidence type="ECO:0000313" key="1">
    <source>
        <dbReference type="EMBL" id="MET3612030.1"/>
    </source>
</evidence>
<gene>
    <name evidence="1" type="ORF">ABID16_000335</name>
</gene>
<organism evidence="1 2">
    <name type="scientific">Rhizobium aquaticum</name>
    <dbReference type="NCBI Taxonomy" id="1549636"/>
    <lineage>
        <taxon>Bacteria</taxon>
        <taxon>Pseudomonadati</taxon>
        <taxon>Pseudomonadota</taxon>
        <taxon>Alphaproteobacteria</taxon>
        <taxon>Hyphomicrobiales</taxon>
        <taxon>Rhizobiaceae</taxon>
        <taxon>Rhizobium/Agrobacterium group</taxon>
        <taxon>Rhizobium</taxon>
    </lineage>
</organism>
<keyword evidence="2" id="KW-1185">Reference proteome</keyword>
<dbReference type="Proteomes" id="UP001549047">
    <property type="component" value="Unassembled WGS sequence"/>
</dbReference>
<sequence length="29" mass="2983">MLDVAAAVVGTFAEEASKIAACGRQEELC</sequence>
<evidence type="ECO:0000313" key="2">
    <source>
        <dbReference type="Proteomes" id="UP001549047"/>
    </source>
</evidence>
<dbReference type="EMBL" id="JBEPMB010000001">
    <property type="protein sequence ID" value="MET3612030.1"/>
    <property type="molecule type" value="Genomic_DNA"/>
</dbReference>
<reference evidence="1 2" key="1">
    <citation type="submission" date="2024-06" db="EMBL/GenBank/DDBJ databases">
        <title>Genomic Encyclopedia of Type Strains, Phase IV (KMG-IV): sequencing the most valuable type-strain genomes for metagenomic binning, comparative biology and taxonomic classification.</title>
        <authorList>
            <person name="Goeker M."/>
        </authorList>
    </citation>
    <scope>NUCLEOTIDE SEQUENCE [LARGE SCALE GENOMIC DNA]</scope>
    <source>
        <strain evidence="1 2">DSM 29780</strain>
    </source>
</reference>
<accession>A0ABV2IU70</accession>
<protein>
    <submittedName>
        <fullName evidence="1">Uncharacterized protein</fullName>
    </submittedName>
</protein>
<name>A0ABV2IU70_9HYPH</name>